<proteinExistence type="predicted"/>
<dbReference type="EMBL" id="BQXU01000001">
    <property type="protein sequence ID" value="GKT40291.1"/>
    <property type="molecule type" value="Genomic_DNA"/>
</dbReference>
<reference evidence="1 2" key="1">
    <citation type="submission" date="2022-03" db="EMBL/GenBank/DDBJ databases">
        <title>Genome data of Colletotrichum spp.</title>
        <authorList>
            <person name="Utami Y.D."/>
            <person name="Hiruma K."/>
        </authorList>
    </citation>
    <scope>NUCLEOTIDE SEQUENCE [LARGE SCALE GENOMIC DNA]</scope>
    <source>
        <strain evidence="1 2">MAFF 239500</strain>
    </source>
</reference>
<gene>
    <name evidence="1" type="ORF">ColSpa_00472</name>
</gene>
<name>A0AA37L235_9PEZI</name>
<dbReference type="AlphaFoldDB" id="A0AA37L235"/>
<keyword evidence="2" id="KW-1185">Reference proteome</keyword>
<accession>A0AA37L235</accession>
<sequence>MAFQAAGFLMDLASTIVSVKMLVDASKPASNDPATLVTFTTGQHEKLTGAGGKIPHIALWDDHGSRIAQWHPKKNQKIASGADGDRNGQIVVKHNQNGGKAQTPTTSC</sequence>
<organism evidence="1 2">
    <name type="scientific">Colletotrichum spaethianum</name>
    <dbReference type="NCBI Taxonomy" id="700344"/>
    <lineage>
        <taxon>Eukaryota</taxon>
        <taxon>Fungi</taxon>
        <taxon>Dikarya</taxon>
        <taxon>Ascomycota</taxon>
        <taxon>Pezizomycotina</taxon>
        <taxon>Sordariomycetes</taxon>
        <taxon>Hypocreomycetidae</taxon>
        <taxon>Glomerellales</taxon>
        <taxon>Glomerellaceae</taxon>
        <taxon>Colletotrichum</taxon>
        <taxon>Colletotrichum spaethianum species complex</taxon>
    </lineage>
</organism>
<evidence type="ECO:0000313" key="2">
    <source>
        <dbReference type="Proteomes" id="UP001055115"/>
    </source>
</evidence>
<dbReference type="Proteomes" id="UP001055115">
    <property type="component" value="Unassembled WGS sequence"/>
</dbReference>
<comment type="caution">
    <text evidence="1">The sequence shown here is derived from an EMBL/GenBank/DDBJ whole genome shotgun (WGS) entry which is preliminary data.</text>
</comment>
<dbReference type="GeneID" id="73321274"/>
<protein>
    <submittedName>
        <fullName evidence="1">Uncharacterized protein</fullName>
    </submittedName>
</protein>
<evidence type="ECO:0000313" key="1">
    <source>
        <dbReference type="EMBL" id="GKT40291.1"/>
    </source>
</evidence>
<dbReference type="RefSeq" id="XP_049122641.1">
    <property type="nucleotide sequence ID" value="XM_049266684.1"/>
</dbReference>